<dbReference type="GO" id="GO:0015108">
    <property type="term" value="F:chloride transmembrane transporter activity"/>
    <property type="evidence" value="ECO:0007669"/>
    <property type="project" value="InterPro"/>
</dbReference>
<proteinExistence type="predicted"/>
<dbReference type="Pfam" id="PF00654">
    <property type="entry name" value="Voltage_CLC"/>
    <property type="match status" value="1"/>
</dbReference>
<gene>
    <name evidence="6" type="ORF">EGM181_15195</name>
</gene>
<feature type="transmembrane region" description="Helical" evidence="5">
    <location>
        <begin position="218"/>
        <end position="241"/>
    </location>
</feature>
<dbReference type="InterPro" id="IPR014743">
    <property type="entry name" value="Cl-channel_core"/>
</dbReference>
<sequence>MVFSTLFVLYSSLLGFVVGILAAVFLLVTNVLIDFVWVDIPGMVSIPFYPLVVGIVGGILVGLIQKRIGQYPTTIEETLGEFKRKGRVTYKNHLLKNGLSAIIVLMFGASLGPEAALAGIVGGLITWIGDHLKMTFEHREELVKVSIGTMLSTIFRAPFVGVSEVFEEHDSLQLKTKGRKIFLYALSTLFGIAGFLFIEQFSPEESVFSLHFPQTIDWAWQTILLMPVGWLLGAVFGFLFLKIEQLTNQLAKKINSPIIPAIIAGIAIGLFALWSPYFIFSGEHQLLPLSKEALGFSFFSLLLLGVGKAFLTNFCFAFGWRGGKIFPAIFSSTAIGFALVHLFPYTPGLIVGIVVASSVTIILGQPFVSAALLLLLFPVQFFPAIVISSFGISKLRDFLKSKSVRT</sequence>
<dbReference type="Proteomes" id="UP000516696">
    <property type="component" value="Chromosome"/>
</dbReference>
<dbReference type="InterPro" id="IPR050368">
    <property type="entry name" value="ClC-type_chloride_channel"/>
</dbReference>
<dbReference type="EMBL" id="CP050485">
    <property type="protein sequence ID" value="QOG28507.1"/>
    <property type="molecule type" value="Genomic_DNA"/>
</dbReference>
<feature type="transmembrane region" description="Helical" evidence="5">
    <location>
        <begin position="7"/>
        <end position="28"/>
    </location>
</feature>
<keyword evidence="4 5" id="KW-0472">Membrane</keyword>
<feature type="transmembrane region" description="Helical" evidence="5">
    <location>
        <begin position="48"/>
        <end position="64"/>
    </location>
</feature>
<feature type="transmembrane region" description="Helical" evidence="5">
    <location>
        <begin position="294"/>
        <end position="318"/>
    </location>
</feature>
<dbReference type="SUPFAM" id="SSF81340">
    <property type="entry name" value="Clc chloride channel"/>
    <property type="match status" value="1"/>
</dbReference>
<name>A0AAE7MS18_ENTGA</name>
<dbReference type="PANTHER" id="PTHR43427">
    <property type="entry name" value="CHLORIDE CHANNEL PROTEIN CLC-E"/>
    <property type="match status" value="1"/>
</dbReference>
<feature type="transmembrane region" description="Helical" evidence="5">
    <location>
        <begin position="253"/>
        <end position="274"/>
    </location>
</feature>
<evidence type="ECO:0000256" key="3">
    <source>
        <dbReference type="ARBA" id="ARBA00022989"/>
    </source>
</evidence>
<keyword evidence="2 5" id="KW-0812">Transmembrane</keyword>
<evidence type="ECO:0000313" key="6">
    <source>
        <dbReference type="EMBL" id="QOG28507.1"/>
    </source>
</evidence>
<reference evidence="6 7" key="1">
    <citation type="submission" date="2020-03" db="EMBL/GenBank/DDBJ databases">
        <title>Characterization of ganglioside-mimicking enterococci.</title>
        <authorList>
            <person name="Patry R.T."/>
            <person name="Nothaft H."/>
            <person name="Bridger R."/>
            <person name="Shajahan A."/>
            <person name="Huynh S."/>
            <person name="Sanchez S."/>
            <person name="Azadi P."/>
            <person name="Cooper K."/>
            <person name="Miller W.G."/>
            <person name="Parker C.T."/>
            <person name="Wells L."/>
            <person name="Szymanski C.M."/>
        </authorList>
    </citation>
    <scope>NUCLEOTIDE SEQUENCE [LARGE SCALE GENOMIC DNA]</scope>
    <source>
        <strain evidence="6 7">EGM181</strain>
    </source>
</reference>
<keyword evidence="3 5" id="KW-1133">Transmembrane helix</keyword>
<accession>A0AAE7MS18</accession>
<evidence type="ECO:0000256" key="4">
    <source>
        <dbReference type="ARBA" id="ARBA00023136"/>
    </source>
</evidence>
<evidence type="ECO:0000256" key="5">
    <source>
        <dbReference type="SAM" id="Phobius"/>
    </source>
</evidence>
<dbReference type="PANTHER" id="PTHR43427:SF12">
    <property type="entry name" value="CHLORIDE TRANSPORTER"/>
    <property type="match status" value="1"/>
</dbReference>
<organism evidence="6 7">
    <name type="scientific">Enterococcus gallinarum</name>
    <dbReference type="NCBI Taxonomy" id="1353"/>
    <lineage>
        <taxon>Bacteria</taxon>
        <taxon>Bacillati</taxon>
        <taxon>Bacillota</taxon>
        <taxon>Bacilli</taxon>
        <taxon>Lactobacillales</taxon>
        <taxon>Enterococcaceae</taxon>
        <taxon>Enterococcus</taxon>
    </lineage>
</organism>
<dbReference type="Gene3D" id="1.10.3080.10">
    <property type="entry name" value="Clc chloride channel"/>
    <property type="match status" value="1"/>
</dbReference>
<dbReference type="AlphaFoldDB" id="A0AAE7MS18"/>
<feature type="transmembrane region" description="Helical" evidence="5">
    <location>
        <begin position="181"/>
        <end position="198"/>
    </location>
</feature>
<protein>
    <submittedName>
        <fullName evidence="6">Chloride channel protein</fullName>
    </submittedName>
</protein>
<evidence type="ECO:0000256" key="1">
    <source>
        <dbReference type="ARBA" id="ARBA00004141"/>
    </source>
</evidence>
<dbReference type="RefSeq" id="WP_113849202.1">
    <property type="nucleotide sequence ID" value="NZ_CAKODH010000022.1"/>
</dbReference>
<comment type="subcellular location">
    <subcellularLocation>
        <location evidence="1">Membrane</location>
        <topology evidence="1">Multi-pass membrane protein</topology>
    </subcellularLocation>
</comment>
<dbReference type="InterPro" id="IPR001807">
    <property type="entry name" value="ClC"/>
</dbReference>
<dbReference type="CDD" id="cd00400">
    <property type="entry name" value="Voltage_gated_ClC"/>
    <property type="match status" value="1"/>
</dbReference>
<dbReference type="GO" id="GO:0016020">
    <property type="term" value="C:membrane"/>
    <property type="evidence" value="ECO:0007669"/>
    <property type="project" value="UniProtKB-SubCell"/>
</dbReference>
<evidence type="ECO:0000256" key="2">
    <source>
        <dbReference type="ARBA" id="ARBA00022692"/>
    </source>
</evidence>
<evidence type="ECO:0000313" key="7">
    <source>
        <dbReference type="Proteomes" id="UP000516696"/>
    </source>
</evidence>